<dbReference type="GO" id="GO:1990756">
    <property type="term" value="F:ubiquitin-like ligase-substrate adaptor activity"/>
    <property type="evidence" value="ECO:0000318"/>
    <property type="project" value="GO_Central"/>
</dbReference>
<dbReference type="GO" id="GO:0031463">
    <property type="term" value="C:Cul3-RING ubiquitin ligase complex"/>
    <property type="evidence" value="ECO:0000318"/>
    <property type="project" value="GO_Central"/>
</dbReference>
<dbReference type="Gene3D" id="2.120.10.80">
    <property type="entry name" value="Kelch-type beta propeller"/>
    <property type="match status" value="1"/>
</dbReference>
<dbReference type="Ensembl" id="ENSACAT00000001782.2">
    <property type="protein sequence ID" value="ENSACAP00000001742.2"/>
    <property type="gene ID" value="ENSACAG00000001854.2"/>
</dbReference>
<organism evidence="4 5">
    <name type="scientific">Anolis carolinensis</name>
    <name type="common">Green anole</name>
    <name type="synonym">American chameleon</name>
    <dbReference type="NCBI Taxonomy" id="28377"/>
    <lineage>
        <taxon>Eukaryota</taxon>
        <taxon>Metazoa</taxon>
        <taxon>Chordata</taxon>
        <taxon>Craniata</taxon>
        <taxon>Vertebrata</taxon>
        <taxon>Euteleostomi</taxon>
        <taxon>Lepidosauria</taxon>
        <taxon>Squamata</taxon>
        <taxon>Bifurcata</taxon>
        <taxon>Unidentata</taxon>
        <taxon>Episquamata</taxon>
        <taxon>Toxicofera</taxon>
        <taxon>Iguania</taxon>
        <taxon>Dactyloidae</taxon>
        <taxon>Anolis</taxon>
    </lineage>
</organism>
<dbReference type="Pfam" id="PF13964">
    <property type="entry name" value="Beta-prop_Calicin"/>
    <property type="match status" value="1"/>
</dbReference>
<dbReference type="InParanoid" id="H9G5L4"/>
<keyword evidence="5" id="KW-1185">Reference proteome</keyword>
<dbReference type="PANTHER" id="PTHR45632:SF30">
    <property type="entry name" value="BTB DOMAIN-CONTAINING PROTEIN"/>
    <property type="match status" value="1"/>
</dbReference>
<dbReference type="SMART" id="SM00612">
    <property type="entry name" value="Kelch"/>
    <property type="match status" value="4"/>
</dbReference>
<dbReference type="InterPro" id="IPR011333">
    <property type="entry name" value="SKP1/BTB/POZ_sf"/>
</dbReference>
<dbReference type="HOGENOM" id="CLU_466589_0_0_1"/>
<evidence type="ECO:0000313" key="4">
    <source>
        <dbReference type="Ensembl" id="ENSACAP00000001742.2"/>
    </source>
</evidence>
<dbReference type="GO" id="GO:0043161">
    <property type="term" value="P:proteasome-mediated ubiquitin-dependent protein catabolic process"/>
    <property type="evidence" value="ECO:0000318"/>
    <property type="project" value="GO_Central"/>
</dbReference>
<protein>
    <recommendedName>
        <fullName evidence="3">BTB domain-containing protein</fullName>
    </recommendedName>
</protein>
<dbReference type="GO" id="GO:0005737">
    <property type="term" value="C:cytoplasm"/>
    <property type="evidence" value="ECO:0000318"/>
    <property type="project" value="GO_Central"/>
</dbReference>
<reference evidence="4" key="2">
    <citation type="submission" date="2025-08" db="UniProtKB">
        <authorList>
            <consortium name="Ensembl"/>
        </authorList>
    </citation>
    <scope>IDENTIFICATION</scope>
</reference>
<dbReference type="KEGG" id="acs:100556525"/>
<dbReference type="InterPro" id="IPR006652">
    <property type="entry name" value="Kelch_1"/>
</dbReference>
<dbReference type="Gene3D" id="3.30.710.10">
    <property type="entry name" value="Potassium Channel Kv1.1, Chain A"/>
    <property type="match status" value="1"/>
</dbReference>
<dbReference type="Proteomes" id="UP000001646">
    <property type="component" value="Unplaced"/>
</dbReference>
<keyword evidence="2" id="KW-0677">Repeat</keyword>
<gene>
    <name evidence="4" type="primary">LOC100556525</name>
</gene>
<reference evidence="4" key="1">
    <citation type="submission" date="2009-12" db="EMBL/GenBank/DDBJ databases">
        <title>The Genome Sequence of Anolis carolinensis (Green Anole Lizard).</title>
        <authorList>
            <consortium name="The Genome Sequencing Platform"/>
            <person name="Di Palma F."/>
            <person name="Alfoldi J."/>
            <person name="Heiman D."/>
            <person name="Young S."/>
            <person name="Grabherr M."/>
            <person name="Johnson J."/>
            <person name="Lander E.S."/>
            <person name="Lindblad-Toh K."/>
        </authorList>
    </citation>
    <scope>NUCLEOTIDE SEQUENCE [LARGE SCALE GENOMIC DNA]</scope>
    <source>
        <strain evidence="4">JBL SC #1</strain>
    </source>
</reference>
<dbReference type="PROSITE" id="PS50097">
    <property type="entry name" value="BTB"/>
    <property type="match status" value="1"/>
</dbReference>
<dbReference type="Gene3D" id="1.25.40.420">
    <property type="match status" value="1"/>
</dbReference>
<dbReference type="SUPFAM" id="SSF54695">
    <property type="entry name" value="POZ domain"/>
    <property type="match status" value="1"/>
</dbReference>
<keyword evidence="1" id="KW-0880">Kelch repeat</keyword>
<dbReference type="STRING" id="28377.ENSACAP00000001742"/>
<sequence length="627" mass="70839">MVTSLHFAQSGLFNNWGRSPLFLCHHHSFKVSLVPKMKMEFTEKNHNSFMMQALNKQRKNRELCDVALSVDQNVFHAHICVLSAVSSQVRNLVSSNDIKADDELVMIIDSKFLNAALVEDLLNYFYTGKIVITENNVEDLLKGAKYFNSQTLKSHCSDFLQKTLKRNNCFKYLLLATKYDLKEIKISAYDGIRDNFDYWAGPQGRGELMNCPSSIFSKLLKDENLHVQNEDQIFLALLQWVKYKKAEREKSFKKYLRYVHLSAVSTKTLLSACREVLLFTDHSGPLAQIEKILSERKQGNPQSLMLNQRKGALMDSVVILGGQNQQGSYSSGVFAYILGENIWLKLTEMPYKAAALGATSLGKYIYVSGGTNEQVIGLKTAWKYDMDTNSWLKLPDLPIGLVFHTMVTCGGAVYSIGGSTAPTKYISSIYKYDEVKEKWVLAGKMSIPMDATAVIAKGDKMIYIVTGRCLENGHVSRVGMLDCFDTETRNMVQCITFPIQFNYKPLLSFPQENILSVQSHKESMEINLQNIKINKSTKLVPFLPNNYRLDLSQAVCPVGNNEVFVCGGLTCRADQRPKEISINRQTYMLDQSTREWRFLAPPPEALDTPACCTAKLPCKVLHKTVIN</sequence>
<name>H9G5L4_ANOCA</name>
<dbReference type="PANTHER" id="PTHR45632">
    <property type="entry name" value="LD33804P"/>
    <property type="match status" value="1"/>
</dbReference>
<evidence type="ECO:0000256" key="1">
    <source>
        <dbReference type="ARBA" id="ARBA00022441"/>
    </source>
</evidence>
<accession>H9G5L4</accession>
<dbReference type="eggNOG" id="KOG4441">
    <property type="taxonomic scope" value="Eukaryota"/>
</dbReference>
<dbReference type="PIRSF" id="PIRSF037037">
    <property type="entry name" value="Kelch-like_protein_gigaxonin"/>
    <property type="match status" value="1"/>
</dbReference>
<dbReference type="Pfam" id="PF07707">
    <property type="entry name" value="BACK"/>
    <property type="match status" value="1"/>
</dbReference>
<proteinExistence type="predicted"/>
<dbReference type="SMART" id="SM00225">
    <property type="entry name" value="BTB"/>
    <property type="match status" value="1"/>
</dbReference>
<dbReference type="OrthoDB" id="288203at2759"/>
<dbReference type="Pfam" id="PF00651">
    <property type="entry name" value="BTB"/>
    <property type="match status" value="1"/>
</dbReference>
<dbReference type="GeneTree" id="ENSGT00940000162268"/>
<dbReference type="SUPFAM" id="SSF117281">
    <property type="entry name" value="Kelch motif"/>
    <property type="match status" value="1"/>
</dbReference>
<dbReference type="InterPro" id="IPR011705">
    <property type="entry name" value="BACK"/>
</dbReference>
<dbReference type="Bgee" id="ENSACAG00000001854">
    <property type="expression patterns" value="Expressed in kidney and 1 other cell type or tissue"/>
</dbReference>
<dbReference type="GeneID" id="100556525"/>
<evidence type="ECO:0000313" key="5">
    <source>
        <dbReference type="Proteomes" id="UP000001646"/>
    </source>
</evidence>
<dbReference type="InterPro" id="IPR015915">
    <property type="entry name" value="Kelch-typ_b-propeller"/>
</dbReference>
<dbReference type="SMART" id="SM00875">
    <property type="entry name" value="BACK"/>
    <property type="match status" value="1"/>
</dbReference>
<feature type="domain" description="BTB" evidence="3">
    <location>
        <begin position="64"/>
        <end position="134"/>
    </location>
</feature>
<dbReference type="InterPro" id="IPR000210">
    <property type="entry name" value="BTB/POZ_dom"/>
</dbReference>
<dbReference type="AlphaFoldDB" id="H9G5L4"/>
<evidence type="ECO:0000259" key="3">
    <source>
        <dbReference type="PROSITE" id="PS50097"/>
    </source>
</evidence>
<dbReference type="InterPro" id="IPR017096">
    <property type="entry name" value="BTB-kelch_protein"/>
</dbReference>
<reference evidence="4" key="3">
    <citation type="submission" date="2025-09" db="UniProtKB">
        <authorList>
            <consortium name="Ensembl"/>
        </authorList>
    </citation>
    <scope>IDENTIFICATION</scope>
</reference>
<evidence type="ECO:0000256" key="2">
    <source>
        <dbReference type="ARBA" id="ARBA00022737"/>
    </source>
</evidence>